<dbReference type="Proteomes" id="UP001225034">
    <property type="component" value="Unassembled WGS sequence"/>
</dbReference>
<protein>
    <submittedName>
        <fullName evidence="2">Uncharacterized protein</fullName>
    </submittedName>
</protein>
<sequence length="83" mass="9483">MGIGKESRELVKRSRYQKIEERISKEKQISAKEAGNQQKELNTVQPPNPKPQKKDHHTGSLLPLSNFNFSCKVPPAYKVHEAE</sequence>
<evidence type="ECO:0000313" key="3">
    <source>
        <dbReference type="Proteomes" id="UP001225034"/>
    </source>
</evidence>
<proteinExistence type="predicted"/>
<feature type="compositionally biased region" description="Polar residues" evidence="1">
    <location>
        <begin position="35"/>
        <end position="45"/>
    </location>
</feature>
<keyword evidence="3" id="KW-1185">Reference proteome</keyword>
<reference evidence="2 3" key="1">
    <citation type="submission" date="2023-07" db="EMBL/GenBank/DDBJ databases">
        <title>Genomic Encyclopedia of Type Strains, Phase IV (KMG-IV): sequencing the most valuable type-strain genomes for metagenomic binning, comparative biology and taxonomic classification.</title>
        <authorList>
            <person name="Goeker M."/>
        </authorList>
    </citation>
    <scope>NUCLEOTIDE SEQUENCE [LARGE SCALE GENOMIC DNA]</scope>
    <source>
        <strain evidence="2 3">DSM 19154</strain>
    </source>
</reference>
<dbReference type="EMBL" id="JAUSUA010000002">
    <property type="protein sequence ID" value="MDQ0207015.1"/>
    <property type="molecule type" value="Genomic_DNA"/>
</dbReference>
<accession>A0ABT9YHP8</accession>
<comment type="caution">
    <text evidence="2">The sequence shown here is derived from an EMBL/GenBank/DDBJ whole genome shotgun (WGS) entry which is preliminary data.</text>
</comment>
<gene>
    <name evidence="2" type="ORF">J2S05_001814</name>
</gene>
<organism evidence="2 3">
    <name type="scientific">Alkalicoccobacillus murimartini</name>
    <dbReference type="NCBI Taxonomy" id="171685"/>
    <lineage>
        <taxon>Bacteria</taxon>
        <taxon>Bacillati</taxon>
        <taxon>Bacillota</taxon>
        <taxon>Bacilli</taxon>
        <taxon>Bacillales</taxon>
        <taxon>Bacillaceae</taxon>
        <taxon>Alkalicoccobacillus</taxon>
    </lineage>
</organism>
<evidence type="ECO:0000256" key="1">
    <source>
        <dbReference type="SAM" id="MobiDB-lite"/>
    </source>
</evidence>
<feature type="region of interest" description="Disordered" evidence="1">
    <location>
        <begin position="22"/>
        <end position="65"/>
    </location>
</feature>
<evidence type="ECO:0000313" key="2">
    <source>
        <dbReference type="EMBL" id="MDQ0207015.1"/>
    </source>
</evidence>
<name>A0ABT9YHP8_9BACI</name>